<dbReference type="EMBL" id="PSVT01000003">
    <property type="protein sequence ID" value="PPH79286.1"/>
    <property type="molecule type" value="Genomic_DNA"/>
</dbReference>
<name>A0ABX5AEQ9_RATRA</name>
<keyword evidence="2" id="KW-1185">Reference proteome</keyword>
<organism evidence="1 2">
    <name type="scientific">Rathayibacter rathayi</name>
    <name type="common">Corynebacterium rathayi</name>
    <dbReference type="NCBI Taxonomy" id="33887"/>
    <lineage>
        <taxon>Bacteria</taxon>
        <taxon>Bacillati</taxon>
        <taxon>Actinomycetota</taxon>
        <taxon>Actinomycetes</taxon>
        <taxon>Micrococcales</taxon>
        <taxon>Microbacteriaceae</taxon>
        <taxon>Rathayibacter</taxon>
    </lineage>
</organism>
<evidence type="ECO:0000313" key="1">
    <source>
        <dbReference type="EMBL" id="PPH79286.1"/>
    </source>
</evidence>
<gene>
    <name evidence="1" type="ORF">C5C40_02840</name>
</gene>
<reference evidence="1 2" key="1">
    <citation type="submission" date="2018-02" db="EMBL/GenBank/DDBJ databases">
        <title>Bacteriophage NCPPB3778 and a type I-E CRISPR drive the evolution of the US Biological Select Agent, Rathayibacter toxicus.</title>
        <authorList>
            <person name="Davis E.W.II."/>
            <person name="Tabima J.F."/>
            <person name="Weisberg A.J."/>
            <person name="Lopes L.D."/>
            <person name="Wiseman M.S."/>
            <person name="Wiseman M.S."/>
            <person name="Pupko T."/>
            <person name="Belcher M.S."/>
            <person name="Sechler A.J."/>
            <person name="Tancos M.A."/>
            <person name="Schroeder B.K."/>
            <person name="Murray T.D."/>
            <person name="Luster D.G."/>
            <person name="Schneider W.L."/>
            <person name="Rogers E."/>
            <person name="Andreote F.D."/>
            <person name="Grunwald N.J."/>
            <person name="Putnam M.L."/>
            <person name="Chang J.H."/>
        </authorList>
    </citation>
    <scope>NUCLEOTIDE SEQUENCE [LARGE SCALE GENOMIC DNA]</scope>
    <source>
        <strain evidence="1 2">AY1D6</strain>
    </source>
</reference>
<protein>
    <submittedName>
        <fullName evidence="1">Uncharacterized protein</fullName>
    </submittedName>
</protein>
<sequence>MLLRLALRVGRPQKLDLRIDVFVSCAMFRGLHAQTTPMTTGPRAVHSDSVPEILPAALAAEALCTRTRPKSRARRRWS</sequence>
<dbReference type="Proteomes" id="UP000239698">
    <property type="component" value="Unassembled WGS sequence"/>
</dbReference>
<evidence type="ECO:0000313" key="2">
    <source>
        <dbReference type="Proteomes" id="UP000239698"/>
    </source>
</evidence>
<comment type="caution">
    <text evidence="1">The sequence shown here is derived from an EMBL/GenBank/DDBJ whole genome shotgun (WGS) entry which is preliminary data.</text>
</comment>
<proteinExistence type="predicted"/>
<accession>A0ABX5AEQ9</accession>